<gene>
    <name evidence="2" type="ORF">D1010_02065</name>
    <name evidence="1" type="ORF">PS435_09490</name>
</gene>
<evidence type="ECO:0000313" key="1">
    <source>
        <dbReference type="EMBL" id="MEE6716090.1"/>
    </source>
</evidence>
<dbReference type="Proteomes" id="UP001330016">
    <property type="component" value="Unassembled WGS sequence"/>
</dbReference>
<dbReference type="Proteomes" id="UP000326779">
    <property type="component" value="Chromosome"/>
</dbReference>
<reference evidence="2 3" key="1">
    <citation type="submission" date="2019-10" db="EMBL/GenBank/DDBJ databases">
        <title>The completed genome of Lactobacillus harbinensis M1.</title>
        <authorList>
            <person name="Zheng Y."/>
        </authorList>
    </citation>
    <scope>NUCLEOTIDE SEQUENCE [LARGE SCALE GENOMIC DNA]</scope>
    <source>
        <strain evidence="2 3">M1</strain>
    </source>
</reference>
<dbReference type="EMBL" id="CP045143">
    <property type="protein sequence ID" value="QFR22328.1"/>
    <property type="molecule type" value="Genomic_DNA"/>
</dbReference>
<accession>A0A510TT35</accession>
<dbReference type="GeneID" id="78511134"/>
<protein>
    <submittedName>
        <fullName evidence="2">Uncharacterized protein</fullName>
    </submittedName>
</protein>
<dbReference type="AlphaFoldDB" id="A0A510TT35"/>
<reference evidence="1 4" key="2">
    <citation type="submission" date="2023-02" db="EMBL/GenBank/DDBJ databases">
        <title>The predominant lactic acid bacteria and yeasts involved in the spontaneous fermentation of millet during the production of the traditional porridge Hausa koko in Ghana.</title>
        <authorList>
            <person name="Atter A."/>
            <person name="Diaz M."/>
        </authorList>
    </citation>
    <scope>NUCLEOTIDE SEQUENCE [LARGE SCALE GENOMIC DNA]</scope>
    <source>
        <strain evidence="1 4">FI11640</strain>
    </source>
</reference>
<evidence type="ECO:0000313" key="2">
    <source>
        <dbReference type="EMBL" id="QFR22328.1"/>
    </source>
</evidence>
<dbReference type="RefSeq" id="WP_146994064.1">
    <property type="nucleotide sequence ID" value="NZ_BJTX01000010.1"/>
</dbReference>
<name>A0A510TT35_9LACO</name>
<proteinExistence type="predicted"/>
<sequence length="75" mass="8711">MDKKDKQNNPYRPLERDPQQLTIMGVTMPSKTVYDELVFAITNQMYSGYVPTVADVQHLLKHYGELPSAQEILKW</sequence>
<dbReference type="EMBL" id="JAQSGK010000026">
    <property type="protein sequence ID" value="MEE6716090.1"/>
    <property type="molecule type" value="Genomic_DNA"/>
</dbReference>
<evidence type="ECO:0000313" key="4">
    <source>
        <dbReference type="Proteomes" id="UP001330016"/>
    </source>
</evidence>
<keyword evidence="4" id="KW-1185">Reference proteome</keyword>
<dbReference type="KEGG" id="lhb:D1010_02065"/>
<evidence type="ECO:0000313" key="3">
    <source>
        <dbReference type="Proteomes" id="UP000326779"/>
    </source>
</evidence>
<organism evidence="2 3">
    <name type="scientific">Schleiferilactobacillus harbinensis</name>
    <dbReference type="NCBI Taxonomy" id="304207"/>
    <lineage>
        <taxon>Bacteria</taxon>
        <taxon>Bacillati</taxon>
        <taxon>Bacillota</taxon>
        <taxon>Bacilli</taxon>
        <taxon>Lactobacillales</taxon>
        <taxon>Lactobacillaceae</taxon>
        <taxon>Schleiferilactobacillus</taxon>
    </lineage>
</organism>